<name>A0A1G7FAC0_9ACTN</name>
<proteinExistence type="predicted"/>
<evidence type="ECO:0000313" key="3">
    <source>
        <dbReference type="EMBL" id="SDE72455.1"/>
    </source>
</evidence>
<dbReference type="Proteomes" id="UP000198614">
    <property type="component" value="Unassembled WGS sequence"/>
</dbReference>
<organism evidence="3 4">
    <name type="scientific">Streptomyces griseoaurantiacus</name>
    <dbReference type="NCBI Taxonomy" id="68213"/>
    <lineage>
        <taxon>Bacteria</taxon>
        <taxon>Bacillati</taxon>
        <taxon>Actinomycetota</taxon>
        <taxon>Actinomycetes</taxon>
        <taxon>Kitasatosporales</taxon>
        <taxon>Streptomycetaceae</taxon>
        <taxon>Streptomyces</taxon>
        <taxon>Streptomyces aurantiacus group</taxon>
    </lineage>
</organism>
<sequence>MPSPHRPRPTGSAGTATVPPSPEPSGTKEPDDAAGKEHPALPEAPGPSSRGASDGAVADPDDRTAGAGSDAGEAEPRRPAGTATVDEGPADAEERPLTAPRRSAAARVARILPLGGGLILVGLGLALALFALRVRRLRG</sequence>
<keyword evidence="2" id="KW-0472">Membrane</keyword>
<feature type="compositionally biased region" description="Basic and acidic residues" evidence="1">
    <location>
        <begin position="26"/>
        <end position="40"/>
    </location>
</feature>
<evidence type="ECO:0000256" key="2">
    <source>
        <dbReference type="SAM" id="Phobius"/>
    </source>
</evidence>
<reference evidence="3 4" key="1">
    <citation type="submission" date="2016-10" db="EMBL/GenBank/DDBJ databases">
        <authorList>
            <person name="de Groot N.N."/>
        </authorList>
    </citation>
    <scope>NUCLEOTIDE SEQUENCE [LARGE SCALE GENOMIC DNA]</scope>
    <source>
        <strain evidence="3 4">CGMCC 4.1859</strain>
    </source>
</reference>
<evidence type="ECO:0000313" key="4">
    <source>
        <dbReference type="Proteomes" id="UP000198614"/>
    </source>
</evidence>
<keyword evidence="2" id="KW-0812">Transmembrane</keyword>
<gene>
    <name evidence="3" type="ORF">SAMN05216260_103274</name>
</gene>
<feature type="transmembrane region" description="Helical" evidence="2">
    <location>
        <begin position="111"/>
        <end position="132"/>
    </location>
</feature>
<accession>A0A1G7FAC0</accession>
<keyword evidence="2" id="KW-1133">Transmembrane helix</keyword>
<feature type="region of interest" description="Disordered" evidence="1">
    <location>
        <begin position="1"/>
        <end position="104"/>
    </location>
</feature>
<evidence type="ECO:0000256" key="1">
    <source>
        <dbReference type="SAM" id="MobiDB-lite"/>
    </source>
</evidence>
<dbReference type="EMBL" id="FNAX01000003">
    <property type="protein sequence ID" value="SDE72455.1"/>
    <property type="molecule type" value="Genomic_DNA"/>
</dbReference>
<dbReference type="AlphaFoldDB" id="A0A1G7FAC0"/>
<protein>
    <submittedName>
        <fullName evidence="3">Uncharacterized protein</fullName>
    </submittedName>
</protein>